<evidence type="ECO:0008006" key="4">
    <source>
        <dbReference type="Google" id="ProtNLM"/>
    </source>
</evidence>
<organism evidence="2 3">
    <name type="scientific">Eschrichtius robustus</name>
    <name type="common">California gray whale</name>
    <name type="synonym">Eschrichtius gibbosus</name>
    <dbReference type="NCBI Taxonomy" id="9764"/>
    <lineage>
        <taxon>Eukaryota</taxon>
        <taxon>Metazoa</taxon>
        <taxon>Chordata</taxon>
        <taxon>Craniata</taxon>
        <taxon>Vertebrata</taxon>
        <taxon>Euteleostomi</taxon>
        <taxon>Mammalia</taxon>
        <taxon>Eutheria</taxon>
        <taxon>Laurasiatheria</taxon>
        <taxon>Artiodactyla</taxon>
        <taxon>Whippomorpha</taxon>
        <taxon>Cetacea</taxon>
        <taxon>Mysticeti</taxon>
        <taxon>Eschrichtiidae</taxon>
        <taxon>Eschrichtius</taxon>
    </lineage>
</organism>
<dbReference type="AlphaFoldDB" id="A0AB34HRZ5"/>
<dbReference type="Proteomes" id="UP001159641">
    <property type="component" value="Unassembled WGS sequence"/>
</dbReference>
<sequence length="130" mass="13064">MQPSRVFLVVSLVSVRSADSGVSPGGCGAADPVGPPNASVLQTSGAILHVEANPRFLEIGVCTVNQSSSSAARVWARRGSCSLWKMLGSCSGGVVPGRVLGDAAQAPAPRGPSAVAALRALGLRAERGTE</sequence>
<keyword evidence="3" id="KW-1185">Reference proteome</keyword>
<dbReference type="EMBL" id="JAIQCJ010000944">
    <property type="protein sequence ID" value="KAJ8793680.1"/>
    <property type="molecule type" value="Genomic_DNA"/>
</dbReference>
<evidence type="ECO:0000313" key="3">
    <source>
        <dbReference type="Proteomes" id="UP001159641"/>
    </source>
</evidence>
<comment type="caution">
    <text evidence="2">The sequence shown here is derived from an EMBL/GenBank/DDBJ whole genome shotgun (WGS) entry which is preliminary data.</text>
</comment>
<keyword evidence="1" id="KW-0732">Signal</keyword>
<proteinExistence type="predicted"/>
<evidence type="ECO:0000313" key="2">
    <source>
        <dbReference type="EMBL" id="KAJ8793680.1"/>
    </source>
</evidence>
<feature type="chain" id="PRO_5044235421" description="Secreted protein" evidence="1">
    <location>
        <begin position="21"/>
        <end position="130"/>
    </location>
</feature>
<feature type="signal peptide" evidence="1">
    <location>
        <begin position="1"/>
        <end position="20"/>
    </location>
</feature>
<accession>A0AB34HRZ5</accession>
<gene>
    <name evidence="2" type="ORF">J1605_003491</name>
</gene>
<protein>
    <recommendedName>
        <fullName evidence="4">Secreted protein</fullName>
    </recommendedName>
</protein>
<name>A0AB34HRZ5_ESCRO</name>
<reference evidence="2 3" key="1">
    <citation type="submission" date="2022-11" db="EMBL/GenBank/DDBJ databases">
        <title>Whole genome sequence of Eschrichtius robustus ER-17-0199.</title>
        <authorList>
            <person name="Bruniche-Olsen A."/>
            <person name="Black A.N."/>
            <person name="Fields C.J."/>
            <person name="Walden K."/>
            <person name="Dewoody J.A."/>
        </authorList>
    </citation>
    <scope>NUCLEOTIDE SEQUENCE [LARGE SCALE GENOMIC DNA]</scope>
    <source>
        <strain evidence="2">ER-17-0199</strain>
        <tissue evidence="2">Blubber</tissue>
    </source>
</reference>
<evidence type="ECO:0000256" key="1">
    <source>
        <dbReference type="SAM" id="SignalP"/>
    </source>
</evidence>